<keyword evidence="1" id="KW-0732">Signal</keyword>
<protein>
    <submittedName>
        <fullName evidence="2">BnaA02g24940D protein</fullName>
    </submittedName>
</protein>
<name>A0A078HFK3_BRANA</name>
<feature type="chain" id="PRO_5044540099" evidence="1">
    <location>
        <begin position="24"/>
        <end position="94"/>
    </location>
</feature>
<dbReference type="Gramene" id="CDY37175">
    <property type="protein sequence ID" value="CDY37175"/>
    <property type="gene ID" value="GSBRNA2T00063447001"/>
</dbReference>
<gene>
    <name evidence="2" type="primary">BnaA02g24940D</name>
    <name evidence="2" type="ORF">GSBRNA2T00063447001</name>
</gene>
<dbReference type="AlphaFoldDB" id="A0A078HFK3"/>
<evidence type="ECO:0000313" key="2">
    <source>
        <dbReference type="EMBL" id="CDY37175.1"/>
    </source>
</evidence>
<evidence type="ECO:0000256" key="1">
    <source>
        <dbReference type="SAM" id="SignalP"/>
    </source>
</evidence>
<feature type="signal peptide" evidence="1">
    <location>
        <begin position="1"/>
        <end position="23"/>
    </location>
</feature>
<reference evidence="2 3" key="1">
    <citation type="journal article" date="2014" name="Science">
        <title>Plant genetics. Early allopolyploid evolution in the post-Neolithic Brassica napus oilseed genome.</title>
        <authorList>
            <person name="Chalhoub B."/>
            <person name="Denoeud F."/>
            <person name="Liu S."/>
            <person name="Parkin I.A."/>
            <person name="Tang H."/>
            <person name="Wang X."/>
            <person name="Chiquet J."/>
            <person name="Belcram H."/>
            <person name="Tong C."/>
            <person name="Samans B."/>
            <person name="Correa M."/>
            <person name="Da Silva C."/>
            <person name="Just J."/>
            <person name="Falentin C."/>
            <person name="Koh C.S."/>
            <person name="Le Clainche I."/>
            <person name="Bernard M."/>
            <person name="Bento P."/>
            <person name="Noel B."/>
            <person name="Labadie K."/>
            <person name="Alberti A."/>
            <person name="Charles M."/>
            <person name="Arnaud D."/>
            <person name="Guo H."/>
            <person name="Daviaud C."/>
            <person name="Alamery S."/>
            <person name="Jabbari K."/>
            <person name="Zhao M."/>
            <person name="Edger P.P."/>
            <person name="Chelaifa H."/>
            <person name="Tack D."/>
            <person name="Lassalle G."/>
            <person name="Mestiri I."/>
            <person name="Schnel N."/>
            <person name="Le Paslier M.C."/>
            <person name="Fan G."/>
            <person name="Renault V."/>
            <person name="Bayer P.E."/>
            <person name="Golicz A.A."/>
            <person name="Manoli S."/>
            <person name="Lee T.H."/>
            <person name="Thi V.H."/>
            <person name="Chalabi S."/>
            <person name="Hu Q."/>
            <person name="Fan C."/>
            <person name="Tollenaere R."/>
            <person name="Lu Y."/>
            <person name="Battail C."/>
            <person name="Shen J."/>
            <person name="Sidebottom C.H."/>
            <person name="Wang X."/>
            <person name="Canaguier A."/>
            <person name="Chauveau A."/>
            <person name="Berard A."/>
            <person name="Deniot G."/>
            <person name="Guan M."/>
            <person name="Liu Z."/>
            <person name="Sun F."/>
            <person name="Lim Y.P."/>
            <person name="Lyons E."/>
            <person name="Town C.D."/>
            <person name="Bancroft I."/>
            <person name="Wang X."/>
            <person name="Meng J."/>
            <person name="Ma J."/>
            <person name="Pires J.C."/>
            <person name="King G.J."/>
            <person name="Brunel D."/>
            <person name="Delourme R."/>
            <person name="Renard M."/>
            <person name="Aury J.M."/>
            <person name="Adams K.L."/>
            <person name="Batley J."/>
            <person name="Snowdon R.J."/>
            <person name="Tost J."/>
            <person name="Edwards D."/>
            <person name="Zhou Y."/>
            <person name="Hua W."/>
            <person name="Sharpe A.G."/>
            <person name="Paterson A.H."/>
            <person name="Guan C."/>
            <person name="Wincker P."/>
        </authorList>
    </citation>
    <scope>NUCLEOTIDE SEQUENCE [LARGE SCALE GENOMIC DNA]</scope>
    <source>
        <strain evidence="3">cv. Darmor-bzh</strain>
    </source>
</reference>
<dbReference type="EMBL" id="LK032393">
    <property type="protein sequence ID" value="CDY37175.1"/>
    <property type="molecule type" value="Genomic_DNA"/>
</dbReference>
<keyword evidence="3" id="KW-1185">Reference proteome</keyword>
<dbReference type="SMR" id="A0A078HFK3"/>
<sequence>MASKITFFLLLALVFACATMVSGQFQHCTTIRDCKIYLICKIGETEQCLDNQCKCGPTPQIKGQPCRKTHDCDATICKDFINVCVDGFCTCTPP</sequence>
<dbReference type="PaxDb" id="3708-A0A078HFK3"/>
<evidence type="ECO:0000313" key="3">
    <source>
        <dbReference type="Proteomes" id="UP000028999"/>
    </source>
</evidence>
<accession>A0A078HFK3</accession>
<dbReference type="PROSITE" id="PS51257">
    <property type="entry name" value="PROKAR_LIPOPROTEIN"/>
    <property type="match status" value="1"/>
</dbReference>
<proteinExistence type="predicted"/>
<dbReference type="Proteomes" id="UP000028999">
    <property type="component" value="Unassembled WGS sequence"/>
</dbReference>
<organism evidence="2 3">
    <name type="scientific">Brassica napus</name>
    <name type="common">Rape</name>
    <dbReference type="NCBI Taxonomy" id="3708"/>
    <lineage>
        <taxon>Eukaryota</taxon>
        <taxon>Viridiplantae</taxon>
        <taxon>Streptophyta</taxon>
        <taxon>Embryophyta</taxon>
        <taxon>Tracheophyta</taxon>
        <taxon>Spermatophyta</taxon>
        <taxon>Magnoliopsida</taxon>
        <taxon>eudicotyledons</taxon>
        <taxon>Gunneridae</taxon>
        <taxon>Pentapetalae</taxon>
        <taxon>rosids</taxon>
        <taxon>malvids</taxon>
        <taxon>Brassicales</taxon>
        <taxon>Brassicaceae</taxon>
        <taxon>Brassiceae</taxon>
        <taxon>Brassica</taxon>
    </lineage>
</organism>